<dbReference type="AlphaFoldDB" id="A0A0K8RC82"/>
<keyword evidence="1" id="KW-0378">Hydrolase</keyword>
<sequence>MYNGTIRRRQCSEDDHGMNTYHGRQCGAMMNSEYDEERFDCLEEPLEDGKMDLMTPHQFYEKHSSWTPCRASYQETQECGKPREESYPHKDCSISCCLASSFSFLKSSYPIPAPDGEECESEKICLGGKCVPETQHK</sequence>
<accession>A0A0K8RC82</accession>
<protein>
    <submittedName>
        <fullName evidence="1">Putative metalloprotease</fullName>
    </submittedName>
</protein>
<keyword evidence="1" id="KW-0645">Protease</keyword>
<organism evidence="1">
    <name type="scientific">Ixodes ricinus</name>
    <name type="common">Common tick</name>
    <name type="synonym">Acarus ricinus</name>
    <dbReference type="NCBI Taxonomy" id="34613"/>
    <lineage>
        <taxon>Eukaryota</taxon>
        <taxon>Metazoa</taxon>
        <taxon>Ecdysozoa</taxon>
        <taxon>Arthropoda</taxon>
        <taxon>Chelicerata</taxon>
        <taxon>Arachnida</taxon>
        <taxon>Acari</taxon>
        <taxon>Parasitiformes</taxon>
        <taxon>Ixodida</taxon>
        <taxon>Ixodoidea</taxon>
        <taxon>Ixodidae</taxon>
        <taxon>Ixodinae</taxon>
        <taxon>Ixodes</taxon>
    </lineage>
</organism>
<name>A0A0K8RC82_IXORI</name>
<dbReference type="GO" id="GO:0008237">
    <property type="term" value="F:metallopeptidase activity"/>
    <property type="evidence" value="ECO:0007669"/>
    <property type="project" value="UniProtKB-KW"/>
</dbReference>
<evidence type="ECO:0000313" key="1">
    <source>
        <dbReference type="EMBL" id="JAA68099.1"/>
    </source>
</evidence>
<reference evidence="1" key="1">
    <citation type="submission" date="2012-12" db="EMBL/GenBank/DDBJ databases">
        <title>Identification and characterization of a phenylalanine ammonia-lyase gene family in Isatis indigotica Fort.</title>
        <authorList>
            <person name="Liu Q."/>
            <person name="Chen J."/>
            <person name="Zhou X."/>
            <person name="Di P."/>
            <person name="Xiao Y."/>
            <person name="Xuan H."/>
            <person name="Zhang L."/>
            <person name="Chen W."/>
        </authorList>
    </citation>
    <scope>NUCLEOTIDE SEQUENCE</scope>
    <source>
        <tissue evidence="1">Salivary gland</tissue>
    </source>
</reference>
<dbReference type="EMBL" id="GADI01005709">
    <property type="protein sequence ID" value="JAA68099.1"/>
    <property type="molecule type" value="mRNA"/>
</dbReference>
<dbReference type="GO" id="GO:0006508">
    <property type="term" value="P:proteolysis"/>
    <property type="evidence" value="ECO:0007669"/>
    <property type="project" value="UniProtKB-KW"/>
</dbReference>
<proteinExistence type="evidence at transcript level"/>
<keyword evidence="1" id="KW-0482">Metalloprotease</keyword>